<dbReference type="Proteomes" id="UP000887578">
    <property type="component" value="Unplaced"/>
</dbReference>
<keyword evidence="1" id="KW-1185">Reference proteome</keyword>
<evidence type="ECO:0000313" key="1">
    <source>
        <dbReference type="Proteomes" id="UP000887578"/>
    </source>
</evidence>
<dbReference type="WBParaSite" id="PDA_v2.g10866.t1">
    <property type="protein sequence ID" value="PDA_v2.g10866.t1"/>
    <property type="gene ID" value="PDA_v2.g10866"/>
</dbReference>
<organism evidence="1 2">
    <name type="scientific">Panagrolaimus davidi</name>
    <dbReference type="NCBI Taxonomy" id="227884"/>
    <lineage>
        <taxon>Eukaryota</taxon>
        <taxon>Metazoa</taxon>
        <taxon>Ecdysozoa</taxon>
        <taxon>Nematoda</taxon>
        <taxon>Chromadorea</taxon>
        <taxon>Rhabditida</taxon>
        <taxon>Tylenchina</taxon>
        <taxon>Panagrolaimomorpha</taxon>
        <taxon>Panagrolaimoidea</taxon>
        <taxon>Panagrolaimidae</taxon>
        <taxon>Panagrolaimus</taxon>
    </lineage>
</organism>
<proteinExistence type="predicted"/>
<dbReference type="AlphaFoldDB" id="A0A914P0Z8"/>
<protein>
    <submittedName>
        <fullName evidence="2">Uncharacterized protein</fullName>
    </submittedName>
</protein>
<reference evidence="2" key="1">
    <citation type="submission" date="2022-11" db="UniProtKB">
        <authorList>
            <consortium name="WormBaseParasite"/>
        </authorList>
    </citation>
    <scope>IDENTIFICATION</scope>
</reference>
<sequence length="124" mass="14136">MASATPYVTMELKNSKFYDKSGIYKATFRFHLNDAVFPSVQQLLSKFEEAFKHTRKAQPNATKISICLSSPDPGMSNKLPFDFIHFDNDAFDFYYAFLRLANGSNLAGLIIYDDLDMEITTKLN</sequence>
<name>A0A914P0Z8_9BILA</name>
<evidence type="ECO:0000313" key="2">
    <source>
        <dbReference type="WBParaSite" id="PDA_v2.g10866.t1"/>
    </source>
</evidence>
<accession>A0A914P0Z8</accession>